<evidence type="ECO:0000256" key="3">
    <source>
        <dbReference type="ARBA" id="ARBA00022490"/>
    </source>
</evidence>
<dbReference type="HAMAP" id="MF_00177">
    <property type="entry name" value="Lys_tRNA_synth_class1"/>
    <property type="match status" value="1"/>
</dbReference>
<comment type="subcellular location">
    <subcellularLocation>
        <location evidence="1 10">Cytoplasm</location>
    </subcellularLocation>
</comment>
<dbReference type="RefSeq" id="WP_212704851.1">
    <property type="nucleotide sequence ID" value="NZ_CP073581.1"/>
</dbReference>
<dbReference type="Proteomes" id="UP000683291">
    <property type="component" value="Chromosome 1"/>
</dbReference>
<evidence type="ECO:0000313" key="12">
    <source>
        <dbReference type="Proteomes" id="UP000683291"/>
    </source>
</evidence>
<dbReference type="SUPFAM" id="SSF48163">
    <property type="entry name" value="An anticodon-binding domain of class I aminoacyl-tRNA synthetases"/>
    <property type="match status" value="1"/>
</dbReference>
<dbReference type="GO" id="GO:0005737">
    <property type="term" value="C:cytoplasm"/>
    <property type="evidence" value="ECO:0007669"/>
    <property type="project" value="UniProtKB-SubCell"/>
</dbReference>
<keyword evidence="3 10" id="KW-0963">Cytoplasm</keyword>
<keyword evidence="7 10" id="KW-0648">Protein biosynthesis</keyword>
<dbReference type="InterPro" id="IPR002904">
    <property type="entry name" value="Lys-tRNA-ligase"/>
</dbReference>
<dbReference type="GO" id="GO:0006430">
    <property type="term" value="P:lysyl-tRNA aminoacylation"/>
    <property type="evidence" value="ECO:0007669"/>
    <property type="project" value="UniProtKB-UniRule"/>
</dbReference>
<dbReference type="PROSITE" id="PS00178">
    <property type="entry name" value="AA_TRNA_LIGASE_I"/>
    <property type="match status" value="1"/>
</dbReference>
<evidence type="ECO:0000256" key="9">
    <source>
        <dbReference type="ARBA" id="ARBA00048573"/>
    </source>
</evidence>
<evidence type="ECO:0000256" key="5">
    <source>
        <dbReference type="ARBA" id="ARBA00022741"/>
    </source>
</evidence>
<keyword evidence="8 10" id="KW-0030">Aminoacyl-tRNA synthetase</keyword>
<dbReference type="PANTHER" id="PTHR37940">
    <property type="entry name" value="LYSINE--TRNA LIGASE"/>
    <property type="match status" value="1"/>
</dbReference>
<reference evidence="11" key="1">
    <citation type="submission" date="2021-04" db="EMBL/GenBank/DDBJ databases">
        <title>Complete genome sequence for Sulfitobacter sp. strain JK7-1.</title>
        <authorList>
            <person name="Park S.-J."/>
        </authorList>
    </citation>
    <scope>NUCLEOTIDE SEQUENCE</scope>
    <source>
        <strain evidence="11">JK7-1</strain>
    </source>
</reference>
<dbReference type="Pfam" id="PF01921">
    <property type="entry name" value="tRNA-synt_1f"/>
    <property type="match status" value="1"/>
</dbReference>
<evidence type="ECO:0000256" key="1">
    <source>
        <dbReference type="ARBA" id="ARBA00004496"/>
    </source>
</evidence>
<keyword evidence="4 10" id="KW-0436">Ligase</keyword>
<dbReference type="InterPro" id="IPR020751">
    <property type="entry name" value="aa-tRNA-synth_I_codon-bd_sub2"/>
</dbReference>
<dbReference type="GO" id="GO:0005524">
    <property type="term" value="F:ATP binding"/>
    <property type="evidence" value="ECO:0007669"/>
    <property type="project" value="UniProtKB-UniRule"/>
</dbReference>
<evidence type="ECO:0000256" key="8">
    <source>
        <dbReference type="ARBA" id="ARBA00023146"/>
    </source>
</evidence>
<proteinExistence type="inferred from homology"/>
<evidence type="ECO:0000256" key="7">
    <source>
        <dbReference type="ARBA" id="ARBA00022917"/>
    </source>
</evidence>
<dbReference type="InterPro" id="IPR008925">
    <property type="entry name" value="aa_tRNA-synth_I_cd-bd_sf"/>
</dbReference>
<dbReference type="NCBIfam" id="NF001968">
    <property type="entry name" value="PRK00750.1-2"/>
    <property type="match status" value="1"/>
</dbReference>
<accession>A0A975PMF3</accession>
<sequence>MSTTRDAAMQSKAWPFEEARRVLKRYQNKPPEKGFVLFETGYGPSGLPHIGTFGEVLRTTMIKRAFEEISDIPTKLICFSDDLDGMRKVPGNVPQQDMLAEHMHKPLTSVPDPFGEFESFGHYNNAMLRRFLDTFGFEYEFYSAREFYRAGHFDEILLRAAERYDQIMEVMLKSLREERRQTYSIFLPIHPETGRVMYVPIKHVDAEAGTVTFDDEDGTEMTLPVTGGNVKLQWKPDFGARWAALGVDFEMYGKEHATNTAIYDRICEILGGKKPEHFSYELFLDENGQKISKSSGNGISIDEWLRYASTESLSYFMFLKPKTAKRMHFDVIPKAMDEYHQQLRAYETQDEKGRLANPVWHIHGGDVPVSDMVVPFSMLLNLASVSQAEDKSQLWGFIQRYAPEATPEGNPGMDAAAGYAVRYFNDFVKPAKVYRAPSDLEREALEDLRARLVAWDGGLDAEALQSEVFACGRERFDPLRDWFKALYEVLLGASQGPRFGGFIALYGVEETIALIDAALAGELVTG</sequence>
<feature type="binding site" evidence="10">
    <location>
        <position position="293"/>
    </location>
    <ligand>
        <name>ATP</name>
        <dbReference type="ChEBI" id="CHEBI:30616"/>
    </ligand>
</feature>
<evidence type="ECO:0000256" key="4">
    <source>
        <dbReference type="ARBA" id="ARBA00022598"/>
    </source>
</evidence>
<dbReference type="SUPFAM" id="SSF52374">
    <property type="entry name" value="Nucleotidylyl transferase"/>
    <property type="match status" value="1"/>
</dbReference>
<dbReference type="KEGG" id="sual:KDD17_00835"/>
<protein>
    <recommendedName>
        <fullName evidence="10">Lysine--tRNA ligase</fullName>
        <ecNumber evidence="10">6.1.1.6</ecNumber>
    </recommendedName>
    <alternativeName>
        <fullName evidence="10">Lysyl-tRNA synthetase</fullName>
        <shortName evidence="10">LysRS</shortName>
    </alternativeName>
</protein>
<dbReference type="InterPro" id="IPR001412">
    <property type="entry name" value="aa-tRNA-synth_I_CS"/>
</dbReference>
<dbReference type="Gene3D" id="1.10.10.350">
    <property type="match status" value="1"/>
</dbReference>
<dbReference type="GO" id="GO:0000049">
    <property type="term" value="F:tRNA binding"/>
    <property type="evidence" value="ECO:0007669"/>
    <property type="project" value="InterPro"/>
</dbReference>
<evidence type="ECO:0000256" key="10">
    <source>
        <dbReference type="HAMAP-Rule" id="MF_00177"/>
    </source>
</evidence>
<evidence type="ECO:0000256" key="6">
    <source>
        <dbReference type="ARBA" id="ARBA00022840"/>
    </source>
</evidence>
<name>A0A975PMF3_9RHOB</name>
<keyword evidence="5 10" id="KW-0547">Nucleotide-binding</keyword>
<dbReference type="Gene3D" id="3.40.50.620">
    <property type="entry name" value="HUPs"/>
    <property type="match status" value="2"/>
</dbReference>
<dbReference type="EMBL" id="CP073581">
    <property type="protein sequence ID" value="QUJ76654.1"/>
    <property type="molecule type" value="Genomic_DNA"/>
</dbReference>
<dbReference type="GO" id="GO:0004824">
    <property type="term" value="F:lysine-tRNA ligase activity"/>
    <property type="evidence" value="ECO:0007669"/>
    <property type="project" value="UniProtKB-UniRule"/>
</dbReference>
<gene>
    <name evidence="10" type="primary">lysS</name>
    <name evidence="11" type="ORF">KDD17_00835</name>
</gene>
<keyword evidence="6 10" id="KW-0067">ATP-binding</keyword>
<evidence type="ECO:0000256" key="2">
    <source>
        <dbReference type="ARBA" id="ARBA00005594"/>
    </source>
</evidence>
<dbReference type="EC" id="6.1.1.6" evidence="10"/>
<comment type="similarity">
    <text evidence="2 10">Belongs to the class-I aminoacyl-tRNA synthetase family.</text>
</comment>
<dbReference type="AlphaFoldDB" id="A0A975PMF3"/>
<evidence type="ECO:0000313" key="11">
    <source>
        <dbReference type="EMBL" id="QUJ76654.1"/>
    </source>
</evidence>
<feature type="short sequence motif" description="'HIGH' region" evidence="10">
    <location>
        <begin position="44"/>
        <end position="52"/>
    </location>
</feature>
<dbReference type="PANTHER" id="PTHR37940:SF1">
    <property type="entry name" value="LYSINE--TRNA LIGASE"/>
    <property type="match status" value="1"/>
</dbReference>
<feature type="short sequence motif" description="'KMSKS' region" evidence="10">
    <location>
        <begin position="290"/>
        <end position="294"/>
    </location>
</feature>
<dbReference type="InterPro" id="IPR014729">
    <property type="entry name" value="Rossmann-like_a/b/a_fold"/>
</dbReference>
<keyword evidence="12" id="KW-1185">Reference proteome</keyword>
<dbReference type="NCBIfam" id="TIGR00467">
    <property type="entry name" value="lysS_arch"/>
    <property type="match status" value="1"/>
</dbReference>
<organism evidence="11 12">
    <name type="scientific">Sulfitobacter albidus</name>
    <dbReference type="NCBI Taxonomy" id="2829501"/>
    <lineage>
        <taxon>Bacteria</taxon>
        <taxon>Pseudomonadati</taxon>
        <taxon>Pseudomonadota</taxon>
        <taxon>Alphaproteobacteria</taxon>
        <taxon>Rhodobacterales</taxon>
        <taxon>Roseobacteraceae</taxon>
        <taxon>Sulfitobacter</taxon>
    </lineage>
</organism>
<comment type="catalytic activity">
    <reaction evidence="9 10">
        <text>tRNA(Lys) + L-lysine + ATP = L-lysyl-tRNA(Lys) + AMP + diphosphate</text>
        <dbReference type="Rhea" id="RHEA:20792"/>
        <dbReference type="Rhea" id="RHEA-COMP:9696"/>
        <dbReference type="Rhea" id="RHEA-COMP:9697"/>
        <dbReference type="ChEBI" id="CHEBI:30616"/>
        <dbReference type="ChEBI" id="CHEBI:32551"/>
        <dbReference type="ChEBI" id="CHEBI:33019"/>
        <dbReference type="ChEBI" id="CHEBI:78442"/>
        <dbReference type="ChEBI" id="CHEBI:78529"/>
        <dbReference type="ChEBI" id="CHEBI:456215"/>
        <dbReference type="EC" id="6.1.1.6"/>
    </reaction>
</comment>